<dbReference type="RefSeq" id="WP_035347627.1">
    <property type="nucleotide sequence ID" value="NZ_BAUU01000068.1"/>
</dbReference>
<accession>W4QNQ6</accession>
<dbReference type="Gene3D" id="3.30.870.10">
    <property type="entry name" value="Endonuclease Chain A"/>
    <property type="match status" value="1"/>
</dbReference>
<dbReference type="GO" id="GO:0006793">
    <property type="term" value="P:phosphorus metabolic process"/>
    <property type="evidence" value="ECO:0007669"/>
    <property type="project" value="UniProtKB-ARBA"/>
</dbReference>
<organism evidence="2 3">
    <name type="scientific">Halalkalibacter hemicellulosilyticusJCM 9152</name>
    <dbReference type="NCBI Taxonomy" id="1236971"/>
    <lineage>
        <taxon>Bacteria</taxon>
        <taxon>Bacillati</taxon>
        <taxon>Bacillota</taxon>
        <taxon>Bacilli</taxon>
        <taxon>Bacillales</taxon>
        <taxon>Bacillaceae</taxon>
        <taxon>Halalkalibacter</taxon>
    </lineage>
</organism>
<dbReference type="STRING" id="1236971.JCM9152_4551"/>
<dbReference type="Proteomes" id="UP000018895">
    <property type="component" value="Unassembled WGS sequence"/>
</dbReference>
<dbReference type="GO" id="GO:0003824">
    <property type="term" value="F:catalytic activity"/>
    <property type="evidence" value="ECO:0007669"/>
    <property type="project" value="InterPro"/>
</dbReference>
<keyword evidence="3" id="KW-1185">Reference proteome</keyword>
<dbReference type="OrthoDB" id="2608177at2"/>
<feature type="domain" description="PLD phosphodiesterase" evidence="1">
    <location>
        <begin position="111"/>
        <end position="137"/>
    </location>
</feature>
<dbReference type="Pfam" id="PF13091">
    <property type="entry name" value="PLDc_2"/>
    <property type="match status" value="1"/>
</dbReference>
<dbReference type="InterPro" id="IPR001736">
    <property type="entry name" value="PLipase_D/transphosphatidylase"/>
</dbReference>
<gene>
    <name evidence="2" type="ORF">JCM9152_4551</name>
</gene>
<protein>
    <recommendedName>
        <fullName evidence="1">PLD phosphodiesterase domain-containing protein</fullName>
    </recommendedName>
</protein>
<comment type="caution">
    <text evidence="2">The sequence shown here is derived from an EMBL/GenBank/DDBJ whole genome shotgun (WGS) entry which is preliminary data.</text>
</comment>
<dbReference type="AlphaFoldDB" id="W4QNQ6"/>
<dbReference type="PROSITE" id="PS50035">
    <property type="entry name" value="PLD"/>
    <property type="match status" value="1"/>
</dbReference>
<evidence type="ECO:0000313" key="3">
    <source>
        <dbReference type="Proteomes" id="UP000018895"/>
    </source>
</evidence>
<sequence length="383" mass="45070">MLKKTNITNGVITLSHHDYGYQEVIDDFPSAKEIIIVTFSISKTDTRLLNELKMLDESVSVTFITNLPQRHEKYFRSNQMKTPADRALENIKDYFNQLDRDNYNCDLTVYFCYENHSKIIMTENIAYIGSGNFSDESKNNVEAGIILTDYEDIKSIKKQLIPEIITRSIRYTTSFYTVYMEYVADWLIDCNDFFDHLDMGIFTYAEVRYAHEEKVLDLTNASISFEKLNRFTEMINEAKDLIQVMILEEFDPYIDTGIVDRINKLLILLNNQVQKLEGWLEELASFDFQELQINYAQKMHEYYSGDPDDLNYAFEEGQRKAHEDFQEITERFIGLDGYFERVQIRIPKLLQLLVNEIENISDILKSESIYENRSSINNTNKEF</sequence>
<dbReference type="CDD" id="cd00138">
    <property type="entry name" value="PLDc_SF"/>
    <property type="match status" value="1"/>
</dbReference>
<proteinExistence type="predicted"/>
<dbReference type="SUPFAM" id="SSF56024">
    <property type="entry name" value="Phospholipase D/nuclease"/>
    <property type="match status" value="1"/>
</dbReference>
<dbReference type="EMBL" id="BAUU01000068">
    <property type="protein sequence ID" value="GAE32954.1"/>
    <property type="molecule type" value="Genomic_DNA"/>
</dbReference>
<name>W4QNQ6_9BACI</name>
<evidence type="ECO:0000259" key="1">
    <source>
        <dbReference type="PROSITE" id="PS50035"/>
    </source>
</evidence>
<reference evidence="2" key="1">
    <citation type="journal article" date="2014" name="Genome Announc.">
        <title>Draft Genome Sequences of Three Alkaliphilic Bacillus Strains, Bacillus wakoensis JCM 9140T, Bacillus akibai JCM 9157T, and Bacillus hemicellulosilyticus JCM 9152T.</title>
        <authorList>
            <person name="Yuki M."/>
            <person name="Oshima K."/>
            <person name="Suda W."/>
            <person name="Oshida Y."/>
            <person name="Kitamura K."/>
            <person name="Iida T."/>
            <person name="Hattori M."/>
            <person name="Ohkuma M."/>
        </authorList>
    </citation>
    <scope>NUCLEOTIDE SEQUENCE [LARGE SCALE GENOMIC DNA]</scope>
    <source>
        <strain evidence="2">JCM 9152</strain>
    </source>
</reference>
<evidence type="ECO:0000313" key="2">
    <source>
        <dbReference type="EMBL" id="GAE32954.1"/>
    </source>
</evidence>
<dbReference type="InterPro" id="IPR025202">
    <property type="entry name" value="PLD-like_dom"/>
</dbReference>